<organism evidence="2 3">
    <name type="scientific">Aequitasia blattaphilus</name>
    <dbReference type="NCBI Taxonomy" id="2949332"/>
    <lineage>
        <taxon>Bacteria</taxon>
        <taxon>Bacillati</taxon>
        <taxon>Bacillota</taxon>
        <taxon>Clostridia</taxon>
        <taxon>Lachnospirales</taxon>
        <taxon>Lachnospiraceae</taxon>
        <taxon>Aequitasia</taxon>
    </lineage>
</organism>
<feature type="signal peptide" evidence="1">
    <location>
        <begin position="1"/>
        <end position="21"/>
    </location>
</feature>
<proteinExistence type="predicted"/>
<evidence type="ECO:0008006" key="4">
    <source>
        <dbReference type="Google" id="ProtNLM"/>
    </source>
</evidence>
<gene>
    <name evidence="2" type="ORF">NK125_14075</name>
</gene>
<keyword evidence="1" id="KW-0732">Signal</keyword>
<comment type="caution">
    <text evidence="2">The sequence shown here is derived from an EMBL/GenBank/DDBJ whole genome shotgun (WGS) entry which is preliminary data.</text>
</comment>
<keyword evidence="3" id="KW-1185">Reference proteome</keyword>
<dbReference type="RefSeq" id="WP_262067299.1">
    <property type="nucleotide sequence ID" value="NZ_JAMXOD010000030.1"/>
</dbReference>
<protein>
    <recommendedName>
        <fullName evidence="4">Lipoprotein</fullName>
    </recommendedName>
</protein>
<evidence type="ECO:0000256" key="1">
    <source>
        <dbReference type="SAM" id="SignalP"/>
    </source>
</evidence>
<dbReference type="Proteomes" id="UP001523566">
    <property type="component" value="Unassembled WGS sequence"/>
</dbReference>
<name>A0ABT1ECH9_9FIRM</name>
<feature type="chain" id="PRO_5045208457" description="Lipoprotein" evidence="1">
    <location>
        <begin position="22"/>
        <end position="452"/>
    </location>
</feature>
<sequence>MKRKVALWIMVFMMMSLSGCALGKTAQHAKAIEASFQQITEETSSFCHFKCEDLGKQVKEAAKKTKKSKKDSASYQLTTMVPDVSAVKVEQLKIEVPKIDIKTTTLEEYEKEYTKQAEEQLQEMITKDQDIKWKKVPVQVTLSKKDKKWEATIDSVQKETLAGSANLTVNTTAMGLLNEDSEYKRLQIAHNMEEYLTKAFSEEDYRSKVEVEDITKESAGYKVKIKYPDPEEIYSSIMKEYYEGYKAKGQVLYSPLNSSSSANTFSSKMKDKIGDVKEKKTTTFTVGEDLKGGKDLEELYTEHVGIKKKLVDDTIAKINKECVIPELGLPATSVLQGANQGQSILVKSSADVSDKYLTFHQINSDVNEEGTLVLSAFVKKGEELTIYLPAGNYKLIQGYGDKWYGEPRAFGPSGRYQVSSQVLSVQPNYTYTLTLYGVADGNMPTKGIDFPY</sequence>
<evidence type="ECO:0000313" key="2">
    <source>
        <dbReference type="EMBL" id="MCP1103527.1"/>
    </source>
</evidence>
<dbReference type="EMBL" id="JAMZFW010000030">
    <property type="protein sequence ID" value="MCP1103527.1"/>
    <property type="molecule type" value="Genomic_DNA"/>
</dbReference>
<dbReference type="PROSITE" id="PS51257">
    <property type="entry name" value="PROKAR_LIPOPROTEIN"/>
    <property type="match status" value="1"/>
</dbReference>
<accession>A0ABT1ECH9</accession>
<reference evidence="2 3" key="1">
    <citation type="journal article" date="2022" name="Genome Biol. Evol.">
        <title>Host diet, physiology and behaviors set the stage for Lachnospiraceae cladogenesis.</title>
        <authorList>
            <person name="Vera-Ponce De Leon A."/>
            <person name="Schneider M."/>
            <person name="Jahnes B.C."/>
            <person name="Sadowski V."/>
            <person name="Camuy-Velez L.A."/>
            <person name="Duan J."/>
            <person name="Sabree Z.L."/>
        </authorList>
    </citation>
    <scope>NUCLEOTIDE SEQUENCE [LARGE SCALE GENOMIC DNA]</scope>
    <source>
        <strain evidence="2 3">PAL113</strain>
    </source>
</reference>
<evidence type="ECO:0000313" key="3">
    <source>
        <dbReference type="Proteomes" id="UP001523566"/>
    </source>
</evidence>